<dbReference type="EMBL" id="LITT01000019">
    <property type="protein sequence ID" value="OAA87787.1"/>
    <property type="molecule type" value="Genomic_DNA"/>
</dbReference>
<accession>A0A168PIF7</accession>
<name>A0A168PIF7_9CLOT</name>
<dbReference type="AlphaFoldDB" id="A0A168PIF7"/>
<dbReference type="Proteomes" id="UP000077407">
    <property type="component" value="Unassembled WGS sequence"/>
</dbReference>
<gene>
    <name evidence="1" type="ORF">WY13_01902</name>
</gene>
<reference evidence="1 2" key="1">
    <citation type="journal article" date="2015" name="Biotechnol. Bioeng.">
        <title>Genome sequence and phenotypic characterization of Caulobacter segnis.</title>
        <authorList>
            <person name="Patel S."/>
            <person name="Fletcher B."/>
            <person name="Scott D.C."/>
            <person name="Ely B."/>
        </authorList>
    </citation>
    <scope>NUCLEOTIDE SEQUENCE [LARGE SCALE GENOMIC DNA]</scope>
    <source>
        <strain evidence="1 2">ERI-2</strain>
    </source>
</reference>
<protein>
    <submittedName>
        <fullName evidence="1">Uncharacterized protein</fullName>
    </submittedName>
</protein>
<sequence length="53" mass="6310">MASIRGKYKGKVATNEIRKETRTITKINLKSEVEKENERILKLMWELYGIHFD</sequence>
<evidence type="ECO:0000313" key="2">
    <source>
        <dbReference type="Proteomes" id="UP000077407"/>
    </source>
</evidence>
<dbReference type="PATRIC" id="fig|1538.10.peg.2347"/>
<organism evidence="1 2">
    <name type="scientific">Clostridium ljungdahlii</name>
    <dbReference type="NCBI Taxonomy" id="1538"/>
    <lineage>
        <taxon>Bacteria</taxon>
        <taxon>Bacillati</taxon>
        <taxon>Bacillota</taxon>
        <taxon>Clostridia</taxon>
        <taxon>Eubacteriales</taxon>
        <taxon>Clostridiaceae</taxon>
        <taxon>Clostridium</taxon>
    </lineage>
</organism>
<evidence type="ECO:0000313" key="1">
    <source>
        <dbReference type="EMBL" id="OAA87787.1"/>
    </source>
</evidence>
<comment type="caution">
    <text evidence="1">The sequence shown here is derived from an EMBL/GenBank/DDBJ whole genome shotgun (WGS) entry which is preliminary data.</text>
</comment>
<proteinExistence type="predicted"/>
<dbReference type="RefSeq" id="WP_156499007.1">
    <property type="nucleotide sequence ID" value="NZ_LITT01000019.1"/>
</dbReference>